<evidence type="ECO:0000313" key="2">
    <source>
        <dbReference type="EMBL" id="EEY67855.1"/>
    </source>
</evidence>
<dbReference type="RefSeq" id="XP_002997880.1">
    <property type="nucleotide sequence ID" value="XM_002997834.1"/>
</dbReference>
<accession>D0NXQ5</accession>
<dbReference type="EMBL" id="DS028183">
    <property type="protein sequence ID" value="EEY67855.1"/>
    <property type="molecule type" value="Genomic_DNA"/>
</dbReference>
<evidence type="ECO:0000256" key="1">
    <source>
        <dbReference type="SAM" id="Coils"/>
    </source>
</evidence>
<dbReference type="KEGG" id="pif:PITG_18253"/>
<dbReference type="AlphaFoldDB" id="D0NXQ5"/>
<gene>
    <name evidence="2" type="ORF">PITG_18253</name>
</gene>
<dbReference type="Proteomes" id="UP000006643">
    <property type="component" value="Unassembled WGS sequence"/>
</dbReference>
<keyword evidence="3" id="KW-1185">Reference proteome</keyword>
<proteinExistence type="predicted"/>
<dbReference type="VEuPathDB" id="FungiDB:PITG_18253"/>
<evidence type="ECO:0000313" key="3">
    <source>
        <dbReference type="Proteomes" id="UP000006643"/>
    </source>
</evidence>
<dbReference type="eggNOG" id="ENOG502SAK6">
    <property type="taxonomic scope" value="Eukaryota"/>
</dbReference>
<dbReference type="OMA" id="FLDWFAR"/>
<dbReference type="GeneID" id="9463585"/>
<sequence length="362" mass="40907">MAALQVADIFDAHAAEAPIHRLVSVLNTQAAQIRELQEDLRLLRAAQRQTCADCRALHATVSPLVPRIHTTENDVVALKQFQIAAQRQLETIKRQLQGKADCQEVKAVENRAKTSSEQLENELRSELATLQLVQCLQAEQSELHERLETVDRQLSFKMDKSEAARLDGVLVQIHGFRPMVTQLSAQVKGMLDDVEDRHHRVVAPQIRRLDDTTEQLHHALDEAKTAAATSDTALRTLSAKFHSSAGAFANQIQQQSRHFEKMAPRFETEVQLKNLKQQMASKVPDLEHRALSSSVKGLQVSCGKLKEHVELSTRFMDWFARRGEAYEHNLELVETQLGRLAMASHPRSREPFGEHVRFPRSP</sequence>
<protein>
    <submittedName>
        <fullName evidence="2">Uncharacterized protein</fullName>
    </submittedName>
</protein>
<organism evidence="2 3">
    <name type="scientific">Phytophthora infestans (strain T30-4)</name>
    <name type="common">Potato late blight agent</name>
    <dbReference type="NCBI Taxonomy" id="403677"/>
    <lineage>
        <taxon>Eukaryota</taxon>
        <taxon>Sar</taxon>
        <taxon>Stramenopiles</taxon>
        <taxon>Oomycota</taxon>
        <taxon>Peronosporomycetes</taxon>
        <taxon>Peronosporales</taxon>
        <taxon>Peronosporaceae</taxon>
        <taxon>Phytophthora</taxon>
    </lineage>
</organism>
<reference evidence="3" key="1">
    <citation type="journal article" date="2009" name="Nature">
        <title>Genome sequence and analysis of the Irish potato famine pathogen Phytophthora infestans.</title>
        <authorList>
            <consortium name="The Broad Institute Genome Sequencing Platform"/>
            <person name="Haas B.J."/>
            <person name="Kamoun S."/>
            <person name="Zody M.C."/>
            <person name="Jiang R.H."/>
            <person name="Handsaker R.E."/>
            <person name="Cano L.M."/>
            <person name="Grabherr M."/>
            <person name="Kodira C.D."/>
            <person name="Raffaele S."/>
            <person name="Torto-Alalibo T."/>
            <person name="Bozkurt T.O."/>
            <person name="Ah-Fong A.M."/>
            <person name="Alvarado L."/>
            <person name="Anderson V.L."/>
            <person name="Armstrong M.R."/>
            <person name="Avrova A."/>
            <person name="Baxter L."/>
            <person name="Beynon J."/>
            <person name="Boevink P.C."/>
            <person name="Bollmann S.R."/>
            <person name="Bos J.I."/>
            <person name="Bulone V."/>
            <person name="Cai G."/>
            <person name="Cakir C."/>
            <person name="Carrington J.C."/>
            <person name="Chawner M."/>
            <person name="Conti L."/>
            <person name="Costanzo S."/>
            <person name="Ewan R."/>
            <person name="Fahlgren N."/>
            <person name="Fischbach M.A."/>
            <person name="Fugelstad J."/>
            <person name="Gilroy E.M."/>
            <person name="Gnerre S."/>
            <person name="Green P.J."/>
            <person name="Grenville-Briggs L.J."/>
            <person name="Griffith J."/>
            <person name="Grunwald N.J."/>
            <person name="Horn K."/>
            <person name="Horner N.R."/>
            <person name="Hu C.H."/>
            <person name="Huitema E."/>
            <person name="Jeong D.H."/>
            <person name="Jones A.M."/>
            <person name="Jones J.D."/>
            <person name="Jones R.W."/>
            <person name="Karlsson E.K."/>
            <person name="Kunjeti S.G."/>
            <person name="Lamour K."/>
            <person name="Liu Z."/>
            <person name="Ma L."/>
            <person name="Maclean D."/>
            <person name="Chibucos M.C."/>
            <person name="McDonald H."/>
            <person name="McWalters J."/>
            <person name="Meijer H.J."/>
            <person name="Morgan W."/>
            <person name="Morris P.F."/>
            <person name="Munro C.A."/>
            <person name="O'Neill K."/>
            <person name="Ospina-Giraldo M."/>
            <person name="Pinzon A."/>
            <person name="Pritchard L."/>
            <person name="Ramsahoye B."/>
            <person name="Ren Q."/>
            <person name="Restrepo S."/>
            <person name="Roy S."/>
            <person name="Sadanandom A."/>
            <person name="Savidor A."/>
            <person name="Schornack S."/>
            <person name="Schwartz D.C."/>
            <person name="Schumann U.D."/>
            <person name="Schwessinger B."/>
            <person name="Seyer L."/>
            <person name="Sharpe T."/>
            <person name="Silvar C."/>
            <person name="Song J."/>
            <person name="Studholme D.J."/>
            <person name="Sykes S."/>
            <person name="Thines M."/>
            <person name="van de Vondervoort P.J."/>
            <person name="Phuntumart V."/>
            <person name="Wawra S."/>
            <person name="Weide R."/>
            <person name="Win J."/>
            <person name="Young C."/>
            <person name="Zhou S."/>
            <person name="Fry W."/>
            <person name="Meyers B.C."/>
            <person name="van West P."/>
            <person name="Ristaino J."/>
            <person name="Govers F."/>
            <person name="Birch P.R."/>
            <person name="Whisson S.C."/>
            <person name="Judelson H.S."/>
            <person name="Nusbaum C."/>
        </authorList>
    </citation>
    <scope>NUCLEOTIDE SEQUENCE [LARGE SCALE GENOMIC DNA]</scope>
    <source>
        <strain evidence="3">T30-4</strain>
    </source>
</reference>
<dbReference type="InParanoid" id="D0NXQ5"/>
<dbReference type="HOGENOM" id="CLU_812541_0_0_1"/>
<feature type="coiled-coil region" evidence="1">
    <location>
        <begin position="102"/>
        <end position="153"/>
    </location>
</feature>
<dbReference type="OrthoDB" id="165860at2759"/>
<name>D0NXQ5_PHYIT</name>
<keyword evidence="1" id="KW-0175">Coiled coil</keyword>